<comment type="caution">
    <text evidence="2">The sequence shown here is derived from an EMBL/GenBank/DDBJ whole genome shotgun (WGS) entry which is preliminary data.</text>
</comment>
<sequence length="64" mass="7661">MMMMLMLLLFMLFLLLFLVDDLLSYCHQVSTVSAHVSHSHHLQIQKFSYIQELKKKISFELKFN</sequence>
<gene>
    <name evidence="2" type="ORF">MtrunA17_Chr4g0039671</name>
</gene>
<evidence type="ECO:0008006" key="3">
    <source>
        <dbReference type="Google" id="ProtNLM"/>
    </source>
</evidence>
<feature type="signal peptide" evidence="1">
    <location>
        <begin position="1"/>
        <end position="24"/>
    </location>
</feature>
<dbReference type="Proteomes" id="UP000265566">
    <property type="component" value="Chromosome 4"/>
</dbReference>
<dbReference type="AlphaFoldDB" id="A0A396IAB9"/>
<evidence type="ECO:0000313" key="2">
    <source>
        <dbReference type="EMBL" id="RHN61718.1"/>
    </source>
</evidence>
<accession>A0A396IAB9</accession>
<name>A0A396IAB9_MEDTR</name>
<proteinExistence type="predicted"/>
<keyword evidence="1" id="KW-0732">Signal</keyword>
<dbReference type="EMBL" id="PSQE01000004">
    <property type="protein sequence ID" value="RHN61718.1"/>
    <property type="molecule type" value="Genomic_DNA"/>
</dbReference>
<reference evidence="2" key="1">
    <citation type="journal article" date="2018" name="Nat. Plants">
        <title>Whole-genome landscape of Medicago truncatula symbiotic genes.</title>
        <authorList>
            <person name="Pecrix Y."/>
            <person name="Gamas P."/>
            <person name="Carrere S."/>
        </authorList>
    </citation>
    <scope>NUCLEOTIDE SEQUENCE</scope>
    <source>
        <tissue evidence="2">Leaves</tissue>
    </source>
</reference>
<dbReference type="Gramene" id="rna24208">
    <property type="protein sequence ID" value="RHN61718.1"/>
    <property type="gene ID" value="gene24208"/>
</dbReference>
<feature type="chain" id="PRO_5017193882" description="Transmembrane protein" evidence="1">
    <location>
        <begin position="25"/>
        <end position="64"/>
    </location>
</feature>
<organism evidence="2">
    <name type="scientific">Medicago truncatula</name>
    <name type="common">Barrel medic</name>
    <name type="synonym">Medicago tribuloides</name>
    <dbReference type="NCBI Taxonomy" id="3880"/>
    <lineage>
        <taxon>Eukaryota</taxon>
        <taxon>Viridiplantae</taxon>
        <taxon>Streptophyta</taxon>
        <taxon>Embryophyta</taxon>
        <taxon>Tracheophyta</taxon>
        <taxon>Spermatophyta</taxon>
        <taxon>Magnoliopsida</taxon>
        <taxon>eudicotyledons</taxon>
        <taxon>Gunneridae</taxon>
        <taxon>Pentapetalae</taxon>
        <taxon>rosids</taxon>
        <taxon>fabids</taxon>
        <taxon>Fabales</taxon>
        <taxon>Fabaceae</taxon>
        <taxon>Papilionoideae</taxon>
        <taxon>50 kb inversion clade</taxon>
        <taxon>NPAAA clade</taxon>
        <taxon>Hologalegina</taxon>
        <taxon>IRL clade</taxon>
        <taxon>Trifolieae</taxon>
        <taxon>Medicago</taxon>
    </lineage>
</organism>
<protein>
    <recommendedName>
        <fullName evidence="3">Transmembrane protein</fullName>
    </recommendedName>
</protein>
<evidence type="ECO:0000256" key="1">
    <source>
        <dbReference type="SAM" id="SignalP"/>
    </source>
</evidence>